<gene>
    <name evidence="1" type="ORF">LCGC14_2188790</name>
</gene>
<proteinExistence type="predicted"/>
<sequence length="56" mass="6636">MNKSKLKYFIRELVTHMCFDMFGGGVYYYQGEYDKDIDKIMEAIEEEIPNAEETDS</sequence>
<name>A0A0F9E779_9ZZZZ</name>
<organism evidence="1">
    <name type="scientific">marine sediment metagenome</name>
    <dbReference type="NCBI Taxonomy" id="412755"/>
    <lineage>
        <taxon>unclassified sequences</taxon>
        <taxon>metagenomes</taxon>
        <taxon>ecological metagenomes</taxon>
    </lineage>
</organism>
<dbReference type="EMBL" id="LAZR01028604">
    <property type="protein sequence ID" value="KKL62081.1"/>
    <property type="molecule type" value="Genomic_DNA"/>
</dbReference>
<accession>A0A0F9E779</accession>
<dbReference type="AlphaFoldDB" id="A0A0F9E779"/>
<reference evidence="1" key="1">
    <citation type="journal article" date="2015" name="Nature">
        <title>Complex archaea that bridge the gap between prokaryotes and eukaryotes.</title>
        <authorList>
            <person name="Spang A."/>
            <person name="Saw J.H."/>
            <person name="Jorgensen S.L."/>
            <person name="Zaremba-Niedzwiedzka K."/>
            <person name="Martijn J."/>
            <person name="Lind A.E."/>
            <person name="van Eijk R."/>
            <person name="Schleper C."/>
            <person name="Guy L."/>
            <person name="Ettema T.J."/>
        </authorList>
    </citation>
    <scope>NUCLEOTIDE SEQUENCE</scope>
</reference>
<protein>
    <submittedName>
        <fullName evidence="1">Uncharacterized protein</fullName>
    </submittedName>
</protein>
<comment type="caution">
    <text evidence="1">The sequence shown here is derived from an EMBL/GenBank/DDBJ whole genome shotgun (WGS) entry which is preliminary data.</text>
</comment>
<evidence type="ECO:0000313" key="1">
    <source>
        <dbReference type="EMBL" id="KKL62081.1"/>
    </source>
</evidence>